<dbReference type="InterPro" id="IPR015421">
    <property type="entry name" value="PyrdxlP-dep_Trfase_major"/>
</dbReference>
<dbReference type="InterPro" id="IPR000277">
    <property type="entry name" value="Cys/Met-Metab_PyrdxlP-dep_enz"/>
</dbReference>
<evidence type="ECO:0000256" key="5">
    <source>
        <dbReference type="RuleBase" id="RU362118"/>
    </source>
</evidence>
<evidence type="ECO:0000313" key="7">
    <source>
        <dbReference type="Proteomes" id="UP000824469"/>
    </source>
</evidence>
<dbReference type="Gene3D" id="3.40.640.10">
    <property type="entry name" value="Type I PLP-dependent aspartate aminotransferase-like (Major domain)"/>
    <property type="match status" value="1"/>
</dbReference>
<dbReference type="Gene3D" id="3.90.1150.10">
    <property type="entry name" value="Aspartate Aminotransferase, domain 1"/>
    <property type="match status" value="1"/>
</dbReference>
<dbReference type="AlphaFoldDB" id="A0AA38GUM5"/>
<reference evidence="6 7" key="1">
    <citation type="journal article" date="2021" name="Nat. Plants">
        <title>The Taxus genome provides insights into paclitaxel biosynthesis.</title>
        <authorList>
            <person name="Xiong X."/>
            <person name="Gou J."/>
            <person name="Liao Q."/>
            <person name="Li Y."/>
            <person name="Zhou Q."/>
            <person name="Bi G."/>
            <person name="Li C."/>
            <person name="Du R."/>
            <person name="Wang X."/>
            <person name="Sun T."/>
            <person name="Guo L."/>
            <person name="Liang H."/>
            <person name="Lu P."/>
            <person name="Wu Y."/>
            <person name="Zhang Z."/>
            <person name="Ro D.K."/>
            <person name="Shang Y."/>
            <person name="Huang S."/>
            <person name="Yan J."/>
        </authorList>
    </citation>
    <scope>NUCLEOTIDE SEQUENCE [LARGE SCALE GENOMIC DNA]</scope>
    <source>
        <strain evidence="6">Ta-2019</strain>
    </source>
</reference>
<evidence type="ECO:0000313" key="6">
    <source>
        <dbReference type="EMBL" id="KAH9329369.1"/>
    </source>
</evidence>
<protein>
    <submittedName>
        <fullName evidence="6">Uncharacterized protein</fullName>
    </submittedName>
</protein>
<dbReference type="GO" id="GO:0030170">
    <property type="term" value="F:pyridoxal phosphate binding"/>
    <property type="evidence" value="ECO:0007669"/>
    <property type="project" value="InterPro"/>
</dbReference>
<sequence>MAEKDWSICAKAGSLCTDTAFSGLALWQSSVYELNSIRDLASAPYVYRRYASPNSDELAKAVALLEGAQQGLATSSGMGALVAAILSICKAGDHILAQFDCYGVTRDFLEIDAQRFGMKTQFIDVHDVQTLELALKNSLIQHGTVSELTTTAQNNNNNIVVFLESITNPCIRVADLQSISCVCKKYGAFLIVDNTFATPVKIKPIKQGADMVIHSVTKFLGGHDDVVAGVVAGSSHHIELASKLAGRWGLTAAPLDSWLATRGIRTLQVRMERALSTTAELARRILCSSMPVNIKWTPDCAVMSIEVPGGLDGANRAMSCFKMIKFRTSLGGTSTIVSHPVSTSHRSLSAAEREMAGITDGMLRLSVGLEDVEDIWADVESGLAAAASAVTH</sequence>
<keyword evidence="3 4" id="KW-0663">Pyridoxal phosphate</keyword>
<name>A0AA38GUM5_TAXCH</name>
<dbReference type="GO" id="GO:0019346">
    <property type="term" value="P:transsulfuration"/>
    <property type="evidence" value="ECO:0007669"/>
    <property type="project" value="InterPro"/>
</dbReference>
<dbReference type="Pfam" id="PF01053">
    <property type="entry name" value="Cys_Met_Meta_PP"/>
    <property type="match status" value="1"/>
</dbReference>
<dbReference type="PANTHER" id="PTHR11808:SF89">
    <property type="entry name" value="METHIONINE GAMMA-LYASE"/>
    <property type="match status" value="1"/>
</dbReference>
<dbReference type="GO" id="GO:0005737">
    <property type="term" value="C:cytoplasm"/>
    <property type="evidence" value="ECO:0007669"/>
    <property type="project" value="TreeGrafter"/>
</dbReference>
<evidence type="ECO:0000256" key="2">
    <source>
        <dbReference type="ARBA" id="ARBA00009077"/>
    </source>
</evidence>
<dbReference type="PIRSF" id="PIRSF001434">
    <property type="entry name" value="CGS"/>
    <property type="match status" value="1"/>
</dbReference>
<evidence type="ECO:0000256" key="3">
    <source>
        <dbReference type="ARBA" id="ARBA00022898"/>
    </source>
</evidence>
<comment type="similarity">
    <text evidence="2 5">Belongs to the trans-sulfuration enzymes family.</text>
</comment>
<accession>A0AA38GUM5</accession>
<evidence type="ECO:0000256" key="4">
    <source>
        <dbReference type="PIRSR" id="PIRSR001434-2"/>
    </source>
</evidence>
<dbReference type="PANTHER" id="PTHR11808">
    <property type="entry name" value="TRANS-SULFURATION ENZYME FAMILY MEMBER"/>
    <property type="match status" value="1"/>
</dbReference>
<dbReference type="FunFam" id="3.40.640.10:FF:000046">
    <property type="entry name" value="Cystathionine gamma-lyase"/>
    <property type="match status" value="1"/>
</dbReference>
<dbReference type="Proteomes" id="UP000824469">
    <property type="component" value="Unassembled WGS sequence"/>
</dbReference>
<dbReference type="OMA" id="TTCVQGG"/>
<feature type="modified residue" description="N6-(pyridoxal phosphate)lysine" evidence="4">
    <location>
        <position position="218"/>
    </location>
</feature>
<gene>
    <name evidence="6" type="ORF">KI387_001477</name>
</gene>
<proteinExistence type="inferred from homology"/>
<comment type="caution">
    <text evidence="6">The sequence shown here is derived from an EMBL/GenBank/DDBJ whole genome shotgun (WGS) entry which is preliminary data.</text>
</comment>
<organism evidence="6 7">
    <name type="scientific">Taxus chinensis</name>
    <name type="common">Chinese yew</name>
    <name type="synonym">Taxus wallichiana var. chinensis</name>
    <dbReference type="NCBI Taxonomy" id="29808"/>
    <lineage>
        <taxon>Eukaryota</taxon>
        <taxon>Viridiplantae</taxon>
        <taxon>Streptophyta</taxon>
        <taxon>Embryophyta</taxon>
        <taxon>Tracheophyta</taxon>
        <taxon>Spermatophyta</taxon>
        <taxon>Pinopsida</taxon>
        <taxon>Pinidae</taxon>
        <taxon>Conifers II</taxon>
        <taxon>Cupressales</taxon>
        <taxon>Taxaceae</taxon>
        <taxon>Taxus</taxon>
    </lineage>
</organism>
<dbReference type="EMBL" id="JAHRHJ020000001">
    <property type="protein sequence ID" value="KAH9329369.1"/>
    <property type="molecule type" value="Genomic_DNA"/>
</dbReference>
<comment type="cofactor">
    <cofactor evidence="1 5">
        <name>pyridoxal 5'-phosphate</name>
        <dbReference type="ChEBI" id="CHEBI:597326"/>
    </cofactor>
</comment>
<dbReference type="GO" id="GO:0016846">
    <property type="term" value="F:carbon-sulfur lyase activity"/>
    <property type="evidence" value="ECO:0007669"/>
    <property type="project" value="TreeGrafter"/>
</dbReference>
<dbReference type="InterPro" id="IPR015424">
    <property type="entry name" value="PyrdxlP-dep_Trfase"/>
</dbReference>
<evidence type="ECO:0000256" key="1">
    <source>
        <dbReference type="ARBA" id="ARBA00001933"/>
    </source>
</evidence>
<dbReference type="InterPro" id="IPR015422">
    <property type="entry name" value="PyrdxlP-dep_Trfase_small"/>
</dbReference>
<dbReference type="SUPFAM" id="SSF53383">
    <property type="entry name" value="PLP-dependent transferases"/>
    <property type="match status" value="1"/>
</dbReference>
<feature type="non-terminal residue" evidence="6">
    <location>
        <position position="1"/>
    </location>
</feature>
<keyword evidence="7" id="KW-1185">Reference proteome</keyword>